<evidence type="ECO:0000313" key="1">
    <source>
        <dbReference type="EMBL" id="KIE45201.1"/>
    </source>
</evidence>
<dbReference type="OrthoDB" id="47603at2"/>
<sequence length="131" mass="14692">MKIIKKLDIIVISLLFIASFIPHGIFWMTSGDSNYVYAKVTVEGKEYKNIRLDNHKGEEVFNIKTSKGYNMIKVVDNKIAIVEADCPDKICLKPGYISKVGETAVCLPHKIVVEIKGRANIDDEETDFISG</sequence>
<dbReference type="STRING" id="29341.RSJ17_07500"/>
<dbReference type="Gene3D" id="2.60.320.10">
    <property type="entry name" value="N-utilization substance G protein NusG, insert domain"/>
    <property type="match status" value="1"/>
</dbReference>
<protein>
    <submittedName>
        <fullName evidence="1">Uncharacterized protein</fullName>
    </submittedName>
</protein>
<comment type="caution">
    <text evidence="1">The sequence shown here is derived from an EMBL/GenBank/DDBJ whole genome shotgun (WGS) entry which is preliminary data.</text>
</comment>
<name>A0A0C1R3X9_9CLOT</name>
<dbReference type="Pfam" id="PF07009">
    <property type="entry name" value="NusG_II"/>
    <property type="match status" value="1"/>
</dbReference>
<evidence type="ECO:0000313" key="2">
    <source>
        <dbReference type="Proteomes" id="UP000031366"/>
    </source>
</evidence>
<gene>
    <name evidence="1" type="ORF">U732_944</name>
</gene>
<proteinExistence type="predicted"/>
<dbReference type="InterPro" id="IPR038690">
    <property type="entry name" value="NusG_2_sf"/>
</dbReference>
<dbReference type="AlphaFoldDB" id="A0A0C1R3X9"/>
<keyword evidence="2" id="KW-1185">Reference proteome</keyword>
<dbReference type="EMBL" id="AYSO01000020">
    <property type="protein sequence ID" value="KIE45201.1"/>
    <property type="molecule type" value="Genomic_DNA"/>
</dbReference>
<dbReference type="RefSeq" id="WP_039637125.1">
    <property type="nucleotide sequence ID" value="NZ_AYSO01000020.1"/>
</dbReference>
<organism evidence="1 2">
    <name type="scientific">Clostridium argentinense CDC 2741</name>
    <dbReference type="NCBI Taxonomy" id="1418104"/>
    <lineage>
        <taxon>Bacteria</taxon>
        <taxon>Bacillati</taxon>
        <taxon>Bacillota</taxon>
        <taxon>Clostridia</taxon>
        <taxon>Eubacteriales</taxon>
        <taxon>Clostridiaceae</taxon>
        <taxon>Clostridium</taxon>
    </lineage>
</organism>
<reference evidence="1 2" key="1">
    <citation type="journal article" date="2015" name="Infect. Genet. Evol.">
        <title>Genomic sequences of six botulinum neurotoxin-producing strains representing three clostridial species illustrate the mobility and diversity of botulinum neurotoxin genes.</title>
        <authorList>
            <person name="Smith T.J."/>
            <person name="Hill K.K."/>
            <person name="Xie G."/>
            <person name="Foley B.T."/>
            <person name="Williamson C.H."/>
            <person name="Foster J.T."/>
            <person name="Johnson S.L."/>
            <person name="Chertkov O."/>
            <person name="Teshima H."/>
            <person name="Gibbons H.S."/>
            <person name="Johnsky L.A."/>
            <person name="Karavis M.A."/>
            <person name="Smith L.A."/>
        </authorList>
    </citation>
    <scope>NUCLEOTIDE SEQUENCE [LARGE SCALE GENOMIC DNA]</scope>
    <source>
        <strain evidence="1 2">CDC 2741</strain>
    </source>
</reference>
<dbReference type="Proteomes" id="UP000031366">
    <property type="component" value="Unassembled WGS sequence"/>
</dbReference>
<accession>A0A0C1R3X9</accession>
<dbReference type="CDD" id="cd09911">
    <property type="entry name" value="Lin0431_like"/>
    <property type="match status" value="1"/>
</dbReference>